<gene>
    <name evidence="1" type="ORF">AJ79_02759</name>
</gene>
<protein>
    <recommendedName>
        <fullName evidence="3">F-box domain-containing protein</fullName>
    </recommendedName>
</protein>
<name>A0A2B7Y0A1_9EURO</name>
<organism evidence="1 2">
    <name type="scientific">Helicocarpus griseus UAMH5409</name>
    <dbReference type="NCBI Taxonomy" id="1447875"/>
    <lineage>
        <taxon>Eukaryota</taxon>
        <taxon>Fungi</taxon>
        <taxon>Dikarya</taxon>
        <taxon>Ascomycota</taxon>
        <taxon>Pezizomycotina</taxon>
        <taxon>Eurotiomycetes</taxon>
        <taxon>Eurotiomycetidae</taxon>
        <taxon>Onygenales</taxon>
        <taxon>Ajellomycetaceae</taxon>
        <taxon>Helicocarpus</taxon>
    </lineage>
</organism>
<sequence>MSDAEVSEGRRQRQLLVKAAPELLLEILEYLGVEFFRENVARLAICKHCYTLAYERIFLADVKLTAKGLERFLNTRQTRGKVRQMESVIRSVTVELHGFQDLTSVLPAGTDFKYEPSSYAINKAIEDCYPKLEKWNDQLFQNLLRLDRFMQGCHSLESFRFGAFAERLLFPDQPPRSVWRRYLYQKAVPWIICNDNITTLDLDICYTSLRKHGAKPKHHICSAIAVLLPQLHRLRLRMPHICPVALQPADNEDGTSPVVSLKEVIVNLDMTEESPGVPNLGGFKHNSGGCNRYSFETFDSLITRIEKQATLLAVQLNTGNCESGLILSLCGRRDIL</sequence>
<proteinExistence type="predicted"/>
<reference evidence="1 2" key="1">
    <citation type="submission" date="2017-10" db="EMBL/GenBank/DDBJ databases">
        <title>Comparative genomics in systemic dimorphic fungi from Ajellomycetaceae.</title>
        <authorList>
            <person name="Munoz J.F."/>
            <person name="Mcewen J.G."/>
            <person name="Clay O.K."/>
            <person name="Cuomo C.A."/>
        </authorList>
    </citation>
    <scope>NUCLEOTIDE SEQUENCE [LARGE SCALE GENOMIC DNA]</scope>
    <source>
        <strain evidence="1 2">UAMH5409</strain>
    </source>
</reference>
<accession>A0A2B7Y0A1</accession>
<evidence type="ECO:0000313" key="2">
    <source>
        <dbReference type="Proteomes" id="UP000223968"/>
    </source>
</evidence>
<dbReference type="AlphaFoldDB" id="A0A2B7Y0A1"/>
<dbReference type="STRING" id="1447875.A0A2B7Y0A1"/>
<evidence type="ECO:0008006" key="3">
    <source>
        <dbReference type="Google" id="ProtNLM"/>
    </source>
</evidence>
<dbReference type="OrthoDB" id="3637487at2759"/>
<comment type="caution">
    <text evidence="1">The sequence shown here is derived from an EMBL/GenBank/DDBJ whole genome shotgun (WGS) entry which is preliminary data.</text>
</comment>
<dbReference type="EMBL" id="PDNB01000030">
    <property type="protein sequence ID" value="PGH14896.1"/>
    <property type="molecule type" value="Genomic_DNA"/>
</dbReference>
<evidence type="ECO:0000313" key="1">
    <source>
        <dbReference type="EMBL" id="PGH14896.1"/>
    </source>
</evidence>
<dbReference type="Proteomes" id="UP000223968">
    <property type="component" value="Unassembled WGS sequence"/>
</dbReference>
<keyword evidence="2" id="KW-1185">Reference proteome</keyword>